<evidence type="ECO:0000256" key="1">
    <source>
        <dbReference type="ARBA" id="ARBA00022737"/>
    </source>
</evidence>
<feature type="domain" description="Fibronectin type-III" evidence="3">
    <location>
        <begin position="148"/>
        <end position="243"/>
    </location>
</feature>
<feature type="transmembrane region" description="Helical" evidence="2">
    <location>
        <begin position="7"/>
        <end position="27"/>
    </location>
</feature>
<evidence type="ECO:0000313" key="6">
    <source>
        <dbReference type="WBParaSite" id="TCONS_00015042.p1"/>
    </source>
</evidence>
<evidence type="ECO:0000256" key="2">
    <source>
        <dbReference type="SAM" id="Phobius"/>
    </source>
</evidence>
<dbReference type="PANTHER" id="PTHR46708:SF2">
    <property type="entry name" value="FIBRONECTIN TYPE-III DOMAIN-CONTAINING PROTEIN"/>
    <property type="match status" value="1"/>
</dbReference>
<keyword evidence="2" id="KW-1133">Transmembrane helix</keyword>
<keyword evidence="1" id="KW-0677">Repeat</keyword>
<keyword evidence="2" id="KW-0812">Transmembrane</keyword>
<accession>A0A913I2M4</accession>
<dbReference type="SUPFAM" id="SSF49265">
    <property type="entry name" value="Fibronectin type III"/>
    <property type="match status" value="2"/>
</dbReference>
<feature type="domain" description="Fibronectin type-III" evidence="3">
    <location>
        <begin position="34"/>
        <end position="132"/>
    </location>
</feature>
<dbReference type="Proteomes" id="UP000035681">
    <property type="component" value="Unplaced"/>
</dbReference>
<dbReference type="Gene3D" id="2.60.40.10">
    <property type="entry name" value="Immunoglobulins"/>
    <property type="match status" value="5"/>
</dbReference>
<dbReference type="InterPro" id="IPR003961">
    <property type="entry name" value="FN3_dom"/>
</dbReference>
<keyword evidence="2" id="KW-0472">Membrane</keyword>
<dbReference type="InterPro" id="IPR050991">
    <property type="entry name" value="ECM_Regulatory_Proteins"/>
</dbReference>
<dbReference type="InterPro" id="IPR036116">
    <property type="entry name" value="FN3_sf"/>
</dbReference>
<dbReference type="WBParaSite" id="SSTP_0000856900.1">
    <property type="protein sequence ID" value="SSTP_0000856900.1"/>
    <property type="gene ID" value="SSTP_0000856900"/>
</dbReference>
<dbReference type="Pfam" id="PF00041">
    <property type="entry name" value="fn3"/>
    <property type="match status" value="1"/>
</dbReference>
<dbReference type="PANTHER" id="PTHR46708">
    <property type="entry name" value="TENASCIN"/>
    <property type="match status" value="1"/>
</dbReference>
<evidence type="ECO:0000313" key="5">
    <source>
        <dbReference type="WBParaSite" id="SSTP_0000856900.1"/>
    </source>
</evidence>
<organism evidence="5">
    <name type="scientific">Strongyloides stercoralis</name>
    <name type="common">Threadworm</name>
    <dbReference type="NCBI Taxonomy" id="6248"/>
    <lineage>
        <taxon>Eukaryota</taxon>
        <taxon>Metazoa</taxon>
        <taxon>Ecdysozoa</taxon>
        <taxon>Nematoda</taxon>
        <taxon>Chromadorea</taxon>
        <taxon>Rhabditida</taxon>
        <taxon>Tylenchina</taxon>
        <taxon>Panagrolaimomorpha</taxon>
        <taxon>Strongyloidoidea</taxon>
        <taxon>Strongyloididae</taxon>
        <taxon>Strongyloides</taxon>
    </lineage>
</organism>
<evidence type="ECO:0000259" key="3">
    <source>
        <dbReference type="PROSITE" id="PS50853"/>
    </source>
</evidence>
<sequence>MRWTIKIFSNFLVLVIILTFFIKFSYLHPFHLSSIKNLRAKYDANEDIIFVEWESNEYNINSFVIRYRYILKNVANENQWKYLRSTETSTRLYDNGYRNGDEIEVQVKPENSQNDVFDWSKPLFIEITTKDPYKPINNDESNEIELKPPTNLRYTIVNPSSLKIEWDPVSLDNVKLYYIVILQQQSSSLRDNYHKQQIKIEATNFAIENLTPGESYEITIRTAINSQQTSTMAAVLEIKMPNENEFFDIENIIISSKFFKNGQGFVNITWEIPQRMEDKVSAYQIKYSLVSQDNSIKQKIFNGDKPEIILDDLLSNSEYKLNIKTILKNNIIIDHGEFFFVTPKIALDTIKKIDVIFSNNMDAVRLQWILADFIDKDNIEMYQIFYTMDKDLSLNKWNTISVPKDDETIKIDGLHENTVYYVRIRIYTKDRQILDSPTVYRFTTSNNYSLKSELRSSNTLSYRNIGPGAIILNWSFDENIKNDITGTTILYTKDKNLSYDKWNKKSLINTHFTQILLDNLEQGVKYYIEIIPQFKMPKNNRNYIQTLEIQTDVLDSNTNWEFPHLNKIRRTKRLIIEEIN</sequence>
<dbReference type="AlphaFoldDB" id="A0A913I2M4"/>
<feature type="domain" description="Fibronectin type-III" evidence="3">
    <location>
        <begin position="349"/>
        <end position="447"/>
    </location>
</feature>
<dbReference type="InterPro" id="IPR013783">
    <property type="entry name" value="Ig-like_fold"/>
</dbReference>
<dbReference type="SMART" id="SM00060">
    <property type="entry name" value="FN3"/>
    <property type="match status" value="4"/>
</dbReference>
<protein>
    <submittedName>
        <fullName evidence="5 6">Fibronectin type-III domain-containing protein</fullName>
    </submittedName>
</protein>
<evidence type="ECO:0000313" key="4">
    <source>
        <dbReference type="Proteomes" id="UP000035681"/>
    </source>
</evidence>
<keyword evidence="4" id="KW-1185">Reference proteome</keyword>
<proteinExistence type="predicted"/>
<dbReference type="WBParaSite" id="TCONS_00015042.p1">
    <property type="protein sequence ID" value="TCONS_00015042.p1"/>
    <property type="gene ID" value="XLOC_010254"/>
</dbReference>
<dbReference type="CDD" id="cd00063">
    <property type="entry name" value="FN3"/>
    <property type="match status" value="3"/>
</dbReference>
<name>A0A913I2M4_STRER</name>
<reference evidence="5" key="1">
    <citation type="submission" date="2022-10" db="UniProtKB">
        <authorList>
            <consortium name="WormBaseParasite"/>
        </authorList>
    </citation>
    <scope>IDENTIFICATION</scope>
</reference>
<dbReference type="PROSITE" id="PS50853">
    <property type="entry name" value="FN3"/>
    <property type="match status" value="3"/>
</dbReference>